<dbReference type="SUPFAM" id="SSF48498">
    <property type="entry name" value="Tetracyclin repressor-like, C-terminal domain"/>
    <property type="match status" value="1"/>
</dbReference>
<protein>
    <submittedName>
        <fullName evidence="7">GntR family transcriptional regulator</fullName>
    </submittedName>
</protein>
<dbReference type="InterPro" id="IPR050109">
    <property type="entry name" value="HTH-type_TetR-like_transc_reg"/>
</dbReference>
<dbReference type="RefSeq" id="WP_130477430.1">
    <property type="nucleotide sequence ID" value="NZ_SFCC01000011.1"/>
</dbReference>
<dbReference type="GO" id="GO:0003700">
    <property type="term" value="F:DNA-binding transcription factor activity"/>
    <property type="evidence" value="ECO:0007669"/>
    <property type="project" value="InterPro"/>
</dbReference>
<dbReference type="Gene3D" id="1.10.357.10">
    <property type="entry name" value="Tetracycline Repressor, domain 2"/>
    <property type="match status" value="1"/>
</dbReference>
<dbReference type="CDD" id="cd07377">
    <property type="entry name" value="WHTH_GntR"/>
    <property type="match status" value="1"/>
</dbReference>
<dbReference type="Pfam" id="PF02909">
    <property type="entry name" value="TetR_C_1"/>
    <property type="match status" value="1"/>
</dbReference>
<evidence type="ECO:0000256" key="3">
    <source>
        <dbReference type="ARBA" id="ARBA00023163"/>
    </source>
</evidence>
<dbReference type="Proteomes" id="UP000292003">
    <property type="component" value="Unassembled WGS sequence"/>
</dbReference>
<evidence type="ECO:0000259" key="6">
    <source>
        <dbReference type="PROSITE" id="PS50977"/>
    </source>
</evidence>
<dbReference type="GO" id="GO:0000976">
    <property type="term" value="F:transcription cis-regulatory region binding"/>
    <property type="evidence" value="ECO:0007669"/>
    <property type="project" value="TreeGrafter"/>
</dbReference>
<name>A0A4Q7J4G0_9PSEU</name>
<organism evidence="7 8">
    <name type="scientific">Amycolatopsis suaedae</name>
    <dbReference type="NCBI Taxonomy" id="2510978"/>
    <lineage>
        <taxon>Bacteria</taxon>
        <taxon>Bacillati</taxon>
        <taxon>Actinomycetota</taxon>
        <taxon>Actinomycetes</taxon>
        <taxon>Pseudonocardiales</taxon>
        <taxon>Pseudonocardiaceae</taxon>
        <taxon>Amycolatopsis</taxon>
    </lineage>
</organism>
<evidence type="ECO:0000313" key="8">
    <source>
        <dbReference type="Proteomes" id="UP000292003"/>
    </source>
</evidence>
<dbReference type="PROSITE" id="PS50949">
    <property type="entry name" value="HTH_GNTR"/>
    <property type="match status" value="1"/>
</dbReference>
<comment type="caution">
    <text evidence="7">The sequence shown here is derived from an EMBL/GenBank/DDBJ whole genome shotgun (WGS) entry which is preliminary data.</text>
</comment>
<dbReference type="EMBL" id="SFCC01000011">
    <property type="protein sequence ID" value="RZQ61698.1"/>
    <property type="molecule type" value="Genomic_DNA"/>
</dbReference>
<dbReference type="PANTHER" id="PTHR30055:SF151">
    <property type="entry name" value="TRANSCRIPTIONAL REGULATORY PROTEIN"/>
    <property type="match status" value="1"/>
</dbReference>
<dbReference type="Gene3D" id="1.10.10.10">
    <property type="entry name" value="Winged helix-like DNA-binding domain superfamily/Winged helix DNA-binding domain"/>
    <property type="match status" value="1"/>
</dbReference>
<keyword evidence="8" id="KW-1185">Reference proteome</keyword>
<dbReference type="Gene3D" id="1.10.10.60">
    <property type="entry name" value="Homeodomain-like"/>
    <property type="match status" value="1"/>
</dbReference>
<dbReference type="PROSITE" id="PS50977">
    <property type="entry name" value="HTH_TETR_2"/>
    <property type="match status" value="1"/>
</dbReference>
<accession>A0A4Q7J4G0</accession>
<dbReference type="SMART" id="SM00345">
    <property type="entry name" value="HTH_GNTR"/>
    <property type="match status" value="1"/>
</dbReference>
<evidence type="ECO:0000256" key="2">
    <source>
        <dbReference type="ARBA" id="ARBA00023125"/>
    </source>
</evidence>
<dbReference type="InterPro" id="IPR036390">
    <property type="entry name" value="WH_DNA-bd_sf"/>
</dbReference>
<gene>
    <name evidence="7" type="ORF">EWH70_22325</name>
</gene>
<dbReference type="InterPro" id="IPR036271">
    <property type="entry name" value="Tet_transcr_reg_TetR-rel_C_sf"/>
</dbReference>
<dbReference type="AlphaFoldDB" id="A0A4Q7J4G0"/>
<keyword evidence="3" id="KW-0804">Transcription</keyword>
<evidence type="ECO:0000313" key="7">
    <source>
        <dbReference type="EMBL" id="RZQ61698.1"/>
    </source>
</evidence>
<keyword evidence="1" id="KW-0805">Transcription regulation</keyword>
<dbReference type="InterPro" id="IPR009057">
    <property type="entry name" value="Homeodomain-like_sf"/>
</dbReference>
<dbReference type="InterPro" id="IPR001647">
    <property type="entry name" value="HTH_TetR"/>
</dbReference>
<dbReference type="SUPFAM" id="SSF46689">
    <property type="entry name" value="Homeodomain-like"/>
    <property type="match status" value="1"/>
</dbReference>
<feature type="domain" description="HTH gntR-type" evidence="5">
    <location>
        <begin position="1"/>
        <end position="69"/>
    </location>
</feature>
<evidence type="ECO:0000259" key="5">
    <source>
        <dbReference type="PROSITE" id="PS50949"/>
    </source>
</evidence>
<dbReference type="Pfam" id="PF00392">
    <property type="entry name" value="GntR"/>
    <property type="match status" value="1"/>
</dbReference>
<dbReference type="GO" id="GO:0045892">
    <property type="term" value="P:negative regulation of DNA-templated transcription"/>
    <property type="evidence" value="ECO:0007669"/>
    <property type="project" value="InterPro"/>
</dbReference>
<dbReference type="PANTHER" id="PTHR30055">
    <property type="entry name" value="HTH-TYPE TRANSCRIPTIONAL REGULATOR RUTR"/>
    <property type="match status" value="1"/>
</dbReference>
<keyword evidence="2 4" id="KW-0238">DNA-binding</keyword>
<sequence>MTPSEEIVAELRRRITRGELLPGDRVPSTREITRDWGVAMATATRVLASLRQLGLVRMVPGVGTVVVEGPAARSVRRRAPQGEVTGERVVRTAMAIADTEGLRALSMRRVAAELGLAPMTLYRHVPSRNELHLRMADTAFGDQPPGAATGTPRERLEQVLRGQWRIYRRHPWLAQVLSLTRPQPLQNLLDHGEVTLAVLAGFGLSAAARLNTQIALFGWVRAVALNLAAEADEREDTGLTEDEWAARSQPEFTRILAQGRHPAYAALFAEFAETGYDLDLDEVFELGLQRMLDGLLLSLGGGKKPVG</sequence>
<dbReference type="InterPro" id="IPR036388">
    <property type="entry name" value="WH-like_DNA-bd_sf"/>
</dbReference>
<dbReference type="OrthoDB" id="2570341at2"/>
<dbReference type="Pfam" id="PF00440">
    <property type="entry name" value="TetR_N"/>
    <property type="match status" value="1"/>
</dbReference>
<proteinExistence type="predicted"/>
<evidence type="ECO:0000256" key="1">
    <source>
        <dbReference type="ARBA" id="ARBA00023015"/>
    </source>
</evidence>
<feature type="domain" description="HTH tetR-type" evidence="6">
    <location>
        <begin position="83"/>
        <end position="143"/>
    </location>
</feature>
<evidence type="ECO:0000256" key="4">
    <source>
        <dbReference type="PROSITE-ProRule" id="PRU00335"/>
    </source>
</evidence>
<reference evidence="7 8" key="1">
    <citation type="submission" date="2019-02" db="EMBL/GenBank/DDBJ databases">
        <title>Draft genome sequence of Amycolatopsis sp. 8-3EHSu isolated from roots of Suaeda maritima.</title>
        <authorList>
            <person name="Duangmal K."/>
            <person name="Chantavorakit T."/>
        </authorList>
    </citation>
    <scope>NUCLEOTIDE SEQUENCE [LARGE SCALE GENOMIC DNA]</scope>
    <source>
        <strain evidence="7 8">8-3EHSu</strain>
    </source>
</reference>
<dbReference type="SUPFAM" id="SSF46785">
    <property type="entry name" value="Winged helix' DNA-binding domain"/>
    <property type="match status" value="1"/>
</dbReference>
<dbReference type="InterPro" id="IPR004111">
    <property type="entry name" value="Repressor_TetR_C"/>
</dbReference>
<dbReference type="InterPro" id="IPR000524">
    <property type="entry name" value="Tscrpt_reg_HTH_GntR"/>
</dbReference>
<feature type="DNA-binding region" description="H-T-H motif" evidence="4">
    <location>
        <begin position="106"/>
        <end position="125"/>
    </location>
</feature>